<reference evidence="3 4" key="1">
    <citation type="submission" date="2015-10" db="EMBL/GenBank/DDBJ databases">
        <title>Transcriptomic analysis of a linuron degrading triple-species bacterial consortium.</title>
        <authorList>
            <person name="Albers P."/>
        </authorList>
    </citation>
    <scope>NUCLEOTIDE SEQUENCE [LARGE SCALE GENOMIC DNA]</scope>
    <source>
        <strain evidence="3 4">WDL6</strain>
    </source>
</reference>
<feature type="compositionally biased region" description="Low complexity" evidence="1">
    <location>
        <begin position="12"/>
        <end position="49"/>
    </location>
</feature>
<proteinExistence type="predicted"/>
<feature type="compositionally biased region" description="Low complexity" evidence="1">
    <location>
        <begin position="56"/>
        <end position="65"/>
    </location>
</feature>
<feature type="compositionally biased region" description="Acidic residues" evidence="1">
    <location>
        <begin position="355"/>
        <end position="371"/>
    </location>
</feature>
<evidence type="ECO:0000313" key="4">
    <source>
        <dbReference type="Proteomes" id="UP000059074"/>
    </source>
</evidence>
<dbReference type="GO" id="GO:0009303">
    <property type="term" value="P:rRNA transcription"/>
    <property type="evidence" value="ECO:0007669"/>
    <property type="project" value="TreeGrafter"/>
</dbReference>
<sequence>MAEKKKAPATRSAKSTTLAGKKAGTKVAAAKKPAAGRASAAKPDAAPKATAKKPAAKVSVAAKAAAPKKETAAASKIQAAKPEAKAPAPSKAKQPVAKTAGTAAPVKKPVSAAPKVAPKTVAHKPAVAAPARAAVAAPVRAVAAAVKPSNQKITAPVQQQAPKVGGAEKPAVAADLTKKPVSQRHGFKANEFVVYPAHGVGKIIAIEEQEIAGMALELFVINFEKEKLTLRVPTGKLESVGMRKLAEEPLVKKAMEILKGRARVKRTMWSRRAQEYVAKINSGDLVSIAEVVRDLYRSEAQPEQSYSERQLYEDALDRMAREIAAVEKLDERGAVQRITDVLSKSARGRRLAAEAEAEAAAEADTDDDGDGSETKAA</sequence>
<dbReference type="STRING" id="121290.APY04_2396"/>
<dbReference type="PATRIC" id="fig|121290.4.peg.298"/>
<dbReference type="InterPro" id="IPR042215">
    <property type="entry name" value="CarD-like_C"/>
</dbReference>
<dbReference type="OrthoDB" id="9786074at2"/>
<organism evidence="3 4">
    <name type="scientific">Hyphomicrobium sulfonivorans</name>
    <dbReference type="NCBI Taxonomy" id="121290"/>
    <lineage>
        <taxon>Bacteria</taxon>
        <taxon>Pseudomonadati</taxon>
        <taxon>Pseudomonadota</taxon>
        <taxon>Alphaproteobacteria</taxon>
        <taxon>Hyphomicrobiales</taxon>
        <taxon>Hyphomicrobiaceae</taxon>
        <taxon>Hyphomicrobium</taxon>
    </lineage>
</organism>
<dbReference type="InterPro" id="IPR048792">
    <property type="entry name" value="CarD_C"/>
</dbReference>
<evidence type="ECO:0000313" key="3">
    <source>
        <dbReference type="EMBL" id="KWT66200.1"/>
    </source>
</evidence>
<dbReference type="RefSeq" id="WP_083509731.1">
    <property type="nucleotide sequence ID" value="NZ_LMTR01000073.1"/>
</dbReference>
<evidence type="ECO:0000259" key="2">
    <source>
        <dbReference type="SMART" id="SM01058"/>
    </source>
</evidence>
<evidence type="ECO:0000256" key="1">
    <source>
        <dbReference type="SAM" id="MobiDB-lite"/>
    </source>
</evidence>
<dbReference type="Proteomes" id="UP000059074">
    <property type="component" value="Unassembled WGS sequence"/>
</dbReference>
<dbReference type="InterPro" id="IPR036101">
    <property type="entry name" value="CarD-like/TRCF_RID_sf"/>
</dbReference>
<feature type="domain" description="CarD-like/TRCF RNAP-interacting" evidence="2">
    <location>
        <begin position="186"/>
        <end position="296"/>
    </location>
</feature>
<dbReference type="Gene3D" id="2.40.10.170">
    <property type="match status" value="1"/>
</dbReference>
<protein>
    <submittedName>
        <fullName evidence="3">CarD-like transcriptional regulator</fullName>
    </submittedName>
</protein>
<accession>A0A109BCS6</accession>
<dbReference type="EMBL" id="LMTR01000073">
    <property type="protein sequence ID" value="KWT66200.1"/>
    <property type="molecule type" value="Genomic_DNA"/>
</dbReference>
<dbReference type="InterPro" id="IPR003711">
    <property type="entry name" value="CarD-like/TRCF_RID"/>
</dbReference>
<dbReference type="Gene3D" id="1.20.58.1290">
    <property type="entry name" value="CarD-like, C-terminal domain"/>
    <property type="match status" value="1"/>
</dbReference>
<comment type="caution">
    <text evidence="3">The sequence shown here is derived from an EMBL/GenBank/DDBJ whole genome shotgun (WGS) entry which is preliminary data.</text>
</comment>
<dbReference type="AlphaFoldDB" id="A0A109BCS6"/>
<feature type="compositionally biased region" description="Low complexity" evidence="1">
    <location>
        <begin position="72"/>
        <end position="106"/>
    </location>
</feature>
<dbReference type="SUPFAM" id="SSF141259">
    <property type="entry name" value="CarD-like"/>
    <property type="match status" value="1"/>
</dbReference>
<feature type="region of interest" description="Disordered" evidence="1">
    <location>
        <begin position="1"/>
        <end position="106"/>
    </location>
</feature>
<dbReference type="Pfam" id="PF21095">
    <property type="entry name" value="CarD_C"/>
    <property type="match status" value="1"/>
</dbReference>
<dbReference type="InterPro" id="IPR052531">
    <property type="entry name" value="CarD-like_regulator"/>
</dbReference>
<name>A0A109BCS6_HYPSL</name>
<dbReference type="Pfam" id="PF02559">
    <property type="entry name" value="CarD_TRCF_RID"/>
    <property type="match status" value="1"/>
</dbReference>
<dbReference type="PANTHER" id="PTHR38447:SF1">
    <property type="entry name" value="RNA POLYMERASE-BINDING TRANSCRIPTION FACTOR CARD"/>
    <property type="match status" value="1"/>
</dbReference>
<feature type="region of interest" description="Disordered" evidence="1">
    <location>
        <begin position="345"/>
        <end position="377"/>
    </location>
</feature>
<dbReference type="SMART" id="SM01058">
    <property type="entry name" value="CarD_TRCF"/>
    <property type="match status" value="1"/>
</dbReference>
<keyword evidence="4" id="KW-1185">Reference proteome</keyword>
<dbReference type="PANTHER" id="PTHR38447">
    <property type="entry name" value="TRANSCRIPTION FACTOR YDEB-RELATED"/>
    <property type="match status" value="1"/>
</dbReference>
<gene>
    <name evidence="3" type="ORF">APY04_2396</name>
</gene>